<feature type="region of interest" description="Disordered" evidence="1">
    <location>
        <begin position="1"/>
        <end position="24"/>
    </location>
</feature>
<evidence type="ECO:0000313" key="3">
    <source>
        <dbReference type="Proteomes" id="UP000295680"/>
    </source>
</evidence>
<reference evidence="2 3" key="1">
    <citation type="submission" date="2019-03" db="EMBL/GenBank/DDBJ databases">
        <title>Genomic Encyclopedia of Type Strains, Phase IV (KMG-IV): sequencing the most valuable type-strain genomes for metagenomic binning, comparative biology and taxonomic classification.</title>
        <authorList>
            <person name="Goeker M."/>
        </authorList>
    </citation>
    <scope>NUCLEOTIDE SEQUENCE [LARGE SCALE GENOMIC DNA]</scope>
    <source>
        <strain evidence="2 3">DSM 45934</strain>
    </source>
</reference>
<accession>A0A4R2J947</accession>
<dbReference type="RefSeq" id="WP_132122967.1">
    <property type="nucleotide sequence ID" value="NZ_SLWS01000008.1"/>
</dbReference>
<comment type="caution">
    <text evidence="2">The sequence shown here is derived from an EMBL/GenBank/DDBJ whole genome shotgun (WGS) entry which is preliminary data.</text>
</comment>
<dbReference type="Proteomes" id="UP000295680">
    <property type="component" value="Unassembled WGS sequence"/>
</dbReference>
<protein>
    <recommendedName>
        <fullName evidence="4">RelA/SpoT domain-containing protein</fullName>
    </recommendedName>
</protein>
<dbReference type="OrthoDB" id="4104600at2"/>
<evidence type="ECO:0000313" key="2">
    <source>
        <dbReference type="EMBL" id="TCO55224.1"/>
    </source>
</evidence>
<proteinExistence type="predicted"/>
<evidence type="ECO:0000256" key="1">
    <source>
        <dbReference type="SAM" id="MobiDB-lite"/>
    </source>
</evidence>
<dbReference type="AlphaFoldDB" id="A0A4R2J947"/>
<sequence length="1204" mass="129520">MVRDGKRVPAPQAEPVTDTSTSATESFLPHGSAALLWLQRNAGNNAVTRLLGEPDRLRPAIEQVLIDASKIVEYDFAAHLVGAISATDTEAAATARRIAVTETTVDDESYDIPAVLLTLDGLHRNVTGLDGVTVSAGLRHVIRTLATDAAETVATADFSELDNDMAQAAGAIEDANALLRLELTGTIDELIDQRRRFATAEGDTRAQLGAEIGVSARKALLLNKSLQEEDDQTAPLETEVEQRASDIARIRTIAQTEDDTTAQLGDQLALLTQHQVTDNEDATAVVEPEVALPEITDAAELKFAEQLSARISDQRADVAHLHDRVVPDHPTYELAEFAAVHKRWFSLTSGAQEKQDPVVKLALDLMGEPYRVAGADVGGGVLKAEGGVARAFLMNMAVDMMSGSLTGETNQFGDQIDGSRRRAATTGTASAPEYDYGELYPGKSTDEVVSRKEFQQRRQLETATTATALAAVPDLVRPSAVPIVGLRATNASEGWSYLVDVYSQENLVAREHKVVPPEVAQYLLAAHQQAETLAKPHIPTVDGSPIGSRAMRTAGVEGATATSTERYLDGEQTTEVPDEITVLRGQLSAGSGPTDGEALTEQLGRDLRTYLEAFFAERQSMEYRVAAVFAIGDTEHAVGNQLSALLEPSALAAVIGEAVKISAITLTLGGLGPLGMAASQAYKGYLGTQGINDVAALVSIAAFCRNAATADSLSKARAWGYMTVNIAQDAEQLLTTVVASPVTAGLTAITTAKPTTALDLADAVRPLMNDPATRENLLRDVESQIAALESTGQSNAELKNLKAFHDGLLQRSSVDLVDGVLPTTAVDTGLFTHGRGRSEADLTALRNALGGDTDLVENATLTGTTVHVRYGDDSKVRVEIGPAVEPAHIRQHLETVRQLRRFEGVVGRLRQLLSEIRDLITGHPSYGTEGFEARLEVQKLRGIEVDLLAQLRGVEALNDRLTGQDDGDPASVRLQLEAIQSQLQLHESNVDSYREGRGFIAAEDTSPAMNAARERAKRMIEAAEAVAPDVRATLGDAVAAHGAKLARLDTEIKDEMSLTSKIYDRATVKGPPTDVVLDKVTAKIDDVLRYTVVADTLDYMRVCAAVRAELEAAGYTYVKEGNAWAEPEKFGGYRGINMKFRTKDGLLFEVQFHTTDSLALADETHALYEELRNPATTEKRKEELRQEMRRRANLLPVPDGADQL</sequence>
<organism evidence="2 3">
    <name type="scientific">Actinocrispum wychmicini</name>
    <dbReference type="NCBI Taxonomy" id="1213861"/>
    <lineage>
        <taxon>Bacteria</taxon>
        <taxon>Bacillati</taxon>
        <taxon>Actinomycetota</taxon>
        <taxon>Actinomycetes</taxon>
        <taxon>Pseudonocardiales</taxon>
        <taxon>Pseudonocardiaceae</taxon>
        <taxon>Actinocrispum</taxon>
    </lineage>
</organism>
<gene>
    <name evidence="2" type="ORF">EV192_108514</name>
</gene>
<dbReference type="EMBL" id="SLWS01000008">
    <property type="protein sequence ID" value="TCO55224.1"/>
    <property type="molecule type" value="Genomic_DNA"/>
</dbReference>
<keyword evidence="3" id="KW-1185">Reference proteome</keyword>
<name>A0A4R2J947_9PSEU</name>
<evidence type="ECO:0008006" key="4">
    <source>
        <dbReference type="Google" id="ProtNLM"/>
    </source>
</evidence>